<dbReference type="PANTHER" id="PTHR46696:SF1">
    <property type="entry name" value="CYTOCHROME P450 YJIB-RELATED"/>
    <property type="match status" value="1"/>
</dbReference>
<dbReference type="SUPFAM" id="SSF48264">
    <property type="entry name" value="Cytochrome P450"/>
    <property type="match status" value="1"/>
</dbReference>
<dbReference type="EMBL" id="BAAABU010000001">
    <property type="protein sequence ID" value="GAA0211160.1"/>
    <property type="molecule type" value="Genomic_DNA"/>
</dbReference>
<keyword evidence="2" id="KW-0349">Heme</keyword>
<dbReference type="InterPro" id="IPR001128">
    <property type="entry name" value="Cyt_P450"/>
</dbReference>
<dbReference type="PROSITE" id="PS00086">
    <property type="entry name" value="CYTOCHROME_P450"/>
    <property type="match status" value="1"/>
</dbReference>
<accession>A0ABN0T3A1</accession>
<name>A0ABN0T3A1_9PSEU</name>
<dbReference type="Gene3D" id="1.10.630.10">
    <property type="entry name" value="Cytochrome P450"/>
    <property type="match status" value="1"/>
</dbReference>
<organism evidence="3 4">
    <name type="scientific">Saccharothrix mutabilis subsp. mutabilis</name>
    <dbReference type="NCBI Taxonomy" id="66855"/>
    <lineage>
        <taxon>Bacteria</taxon>
        <taxon>Bacillati</taxon>
        <taxon>Actinomycetota</taxon>
        <taxon>Actinomycetes</taxon>
        <taxon>Pseudonocardiales</taxon>
        <taxon>Pseudonocardiaceae</taxon>
        <taxon>Saccharothrix</taxon>
    </lineage>
</organism>
<dbReference type="PRINTS" id="PR00359">
    <property type="entry name" value="BP450"/>
</dbReference>
<dbReference type="PANTHER" id="PTHR46696">
    <property type="entry name" value="P450, PUTATIVE (EUROFUNG)-RELATED"/>
    <property type="match status" value="1"/>
</dbReference>
<comment type="caution">
    <text evidence="3">The sequence shown here is derived from an EMBL/GenBank/DDBJ whole genome shotgun (WGS) entry which is preliminary data.</text>
</comment>
<dbReference type="Pfam" id="PF00067">
    <property type="entry name" value="p450"/>
    <property type="match status" value="1"/>
</dbReference>
<dbReference type="InterPro" id="IPR017972">
    <property type="entry name" value="Cyt_P450_CS"/>
</dbReference>
<keyword evidence="2" id="KW-0560">Oxidoreductase</keyword>
<gene>
    <name evidence="3" type="ORF">GCM10010492_06220</name>
</gene>
<evidence type="ECO:0000313" key="3">
    <source>
        <dbReference type="EMBL" id="GAA0211160.1"/>
    </source>
</evidence>
<dbReference type="InterPro" id="IPR002397">
    <property type="entry name" value="Cyt_P450_B"/>
</dbReference>
<sequence>MTTSTEPRTQVLLGGEGLRAHEHHEVEDALRDRGQWVTRAVLPTGVTVAVVTVGLDEARRLAADQRLSKDGNALEAAYLAQLSRLGLPGMVNPMNAVSALNSDDPLHRRLRKPIAAVFTPRRIEALRPRIERIARELVDTLPHDVPLDLVSTYANPMSFNVLCELLDLPESDHAVLVPWTQALTAENPAVTGPAAAAVAEYLGRLVADRTRRPADDLISDLVRVTDPAEPDSARWLVNNVLLLIVAGHETTAGTIGNLLGVLLSPRTAHGWAALAAAPETAPLVVEEGARHNPAVRNLTPRVARERVEVHDSVIEPGELVFINVGAANRDPAVHGPTAAEFDPFRTTARQQLTFGHGIHYCVGAQLAPISAASAIRELTTRYPRTRRAFTDYWPCRDSSVTNPPEKILAVLRA</sequence>
<proteinExistence type="inferred from homology"/>
<keyword evidence="2" id="KW-0408">Iron</keyword>
<reference evidence="3 4" key="1">
    <citation type="journal article" date="2019" name="Int. J. Syst. Evol. Microbiol.">
        <title>The Global Catalogue of Microorganisms (GCM) 10K type strain sequencing project: providing services to taxonomists for standard genome sequencing and annotation.</title>
        <authorList>
            <consortium name="The Broad Institute Genomics Platform"/>
            <consortium name="The Broad Institute Genome Sequencing Center for Infectious Disease"/>
            <person name="Wu L."/>
            <person name="Ma J."/>
        </authorList>
    </citation>
    <scope>NUCLEOTIDE SEQUENCE [LARGE SCALE GENOMIC DNA]</scope>
    <source>
        <strain evidence="3 4">JCM 3380</strain>
    </source>
</reference>
<dbReference type="InterPro" id="IPR036396">
    <property type="entry name" value="Cyt_P450_sf"/>
</dbReference>
<dbReference type="Proteomes" id="UP001500416">
    <property type="component" value="Unassembled WGS sequence"/>
</dbReference>
<keyword evidence="2" id="KW-0479">Metal-binding</keyword>
<keyword evidence="4" id="KW-1185">Reference proteome</keyword>
<keyword evidence="2" id="KW-0503">Monooxygenase</keyword>
<comment type="similarity">
    <text evidence="1 2">Belongs to the cytochrome P450 family.</text>
</comment>
<dbReference type="RefSeq" id="WP_343932028.1">
    <property type="nucleotide sequence ID" value="NZ_BAAABU010000001.1"/>
</dbReference>
<evidence type="ECO:0000256" key="2">
    <source>
        <dbReference type="RuleBase" id="RU000461"/>
    </source>
</evidence>
<evidence type="ECO:0000313" key="4">
    <source>
        <dbReference type="Proteomes" id="UP001500416"/>
    </source>
</evidence>
<evidence type="ECO:0000256" key="1">
    <source>
        <dbReference type="ARBA" id="ARBA00010617"/>
    </source>
</evidence>
<protein>
    <submittedName>
        <fullName evidence="3">Cytochrome P450</fullName>
    </submittedName>
</protein>